<sequence length="101" mass="11685">MKKHAAPIFAVIILLLPMLYVGGYLALVVPEGTIATKWQGPGPQPIDQYFIDDGWEFYLVHYRLADKIARGVFWPLEQIDRKLRPMDWHPSLSRKPLVRTI</sequence>
<gene>
    <name evidence="2" type="ORF">ETAA8_06160</name>
</gene>
<dbReference type="KEGG" id="aagg:ETAA8_06160"/>
<organism evidence="2 3">
    <name type="scientific">Anatilimnocola aggregata</name>
    <dbReference type="NCBI Taxonomy" id="2528021"/>
    <lineage>
        <taxon>Bacteria</taxon>
        <taxon>Pseudomonadati</taxon>
        <taxon>Planctomycetota</taxon>
        <taxon>Planctomycetia</taxon>
        <taxon>Pirellulales</taxon>
        <taxon>Pirellulaceae</taxon>
        <taxon>Anatilimnocola</taxon>
    </lineage>
</organism>
<dbReference type="RefSeq" id="WP_145084664.1">
    <property type="nucleotide sequence ID" value="NZ_CP036274.1"/>
</dbReference>
<evidence type="ECO:0000313" key="3">
    <source>
        <dbReference type="Proteomes" id="UP000315017"/>
    </source>
</evidence>
<dbReference type="Proteomes" id="UP000315017">
    <property type="component" value="Chromosome"/>
</dbReference>
<accession>A0A517Y5N0</accession>
<feature type="transmembrane region" description="Helical" evidence="1">
    <location>
        <begin position="6"/>
        <end position="29"/>
    </location>
</feature>
<keyword evidence="1" id="KW-1133">Transmembrane helix</keyword>
<evidence type="ECO:0000313" key="2">
    <source>
        <dbReference type="EMBL" id="QDU25547.1"/>
    </source>
</evidence>
<dbReference type="AlphaFoldDB" id="A0A517Y5N0"/>
<reference evidence="2 3" key="1">
    <citation type="submission" date="2019-02" db="EMBL/GenBank/DDBJ databases">
        <title>Deep-cultivation of Planctomycetes and their phenomic and genomic characterization uncovers novel biology.</title>
        <authorList>
            <person name="Wiegand S."/>
            <person name="Jogler M."/>
            <person name="Boedeker C."/>
            <person name="Pinto D."/>
            <person name="Vollmers J."/>
            <person name="Rivas-Marin E."/>
            <person name="Kohn T."/>
            <person name="Peeters S.H."/>
            <person name="Heuer A."/>
            <person name="Rast P."/>
            <person name="Oberbeckmann S."/>
            <person name="Bunk B."/>
            <person name="Jeske O."/>
            <person name="Meyerdierks A."/>
            <person name="Storesund J.E."/>
            <person name="Kallscheuer N."/>
            <person name="Luecker S."/>
            <person name="Lage O.M."/>
            <person name="Pohl T."/>
            <person name="Merkel B.J."/>
            <person name="Hornburger P."/>
            <person name="Mueller R.-W."/>
            <person name="Bruemmer F."/>
            <person name="Labrenz M."/>
            <person name="Spormann A.M."/>
            <person name="Op den Camp H."/>
            <person name="Overmann J."/>
            <person name="Amann R."/>
            <person name="Jetten M.S.M."/>
            <person name="Mascher T."/>
            <person name="Medema M.H."/>
            <person name="Devos D.P."/>
            <person name="Kaster A.-K."/>
            <person name="Ovreas L."/>
            <person name="Rohde M."/>
            <person name="Galperin M.Y."/>
            <person name="Jogler C."/>
        </authorList>
    </citation>
    <scope>NUCLEOTIDE SEQUENCE [LARGE SCALE GENOMIC DNA]</scope>
    <source>
        <strain evidence="2 3">ETA_A8</strain>
    </source>
</reference>
<keyword evidence="3" id="KW-1185">Reference proteome</keyword>
<proteinExistence type="predicted"/>
<evidence type="ECO:0000256" key="1">
    <source>
        <dbReference type="SAM" id="Phobius"/>
    </source>
</evidence>
<keyword evidence="1" id="KW-0812">Transmembrane</keyword>
<dbReference type="EMBL" id="CP036274">
    <property type="protein sequence ID" value="QDU25547.1"/>
    <property type="molecule type" value="Genomic_DNA"/>
</dbReference>
<protein>
    <submittedName>
        <fullName evidence="2">Uncharacterized protein</fullName>
    </submittedName>
</protein>
<keyword evidence="1" id="KW-0472">Membrane</keyword>
<name>A0A517Y5N0_9BACT</name>